<name>A0A158EKQ2_9BURK</name>
<proteinExistence type="predicted"/>
<evidence type="ECO:0000313" key="2">
    <source>
        <dbReference type="EMBL" id="SAL07396.1"/>
    </source>
</evidence>
<reference evidence="4" key="1">
    <citation type="submission" date="2016-01" db="EMBL/GenBank/DDBJ databases">
        <authorList>
            <person name="Peeters Charlotte."/>
        </authorList>
    </citation>
    <scope>NUCLEOTIDE SEQUENCE [LARGE SCALE GENOMIC DNA]</scope>
</reference>
<keyword evidence="4" id="KW-1185">Reference proteome</keyword>
<dbReference type="EMBL" id="FCOX02000214">
    <property type="protein sequence ID" value="SAL07396.1"/>
    <property type="molecule type" value="Genomic_DNA"/>
</dbReference>
<reference evidence="3" key="2">
    <citation type="submission" date="2016-01" db="EMBL/GenBank/DDBJ databases">
        <authorList>
            <person name="Oliw E.H."/>
        </authorList>
    </citation>
    <scope>NUCLEOTIDE SEQUENCE [LARGE SCALE GENOMIC DNA]</scope>
    <source>
        <strain evidence="3">LMG 29321</strain>
    </source>
</reference>
<protein>
    <submittedName>
        <fullName evidence="3">Transposase IS66</fullName>
    </submittedName>
</protein>
<gene>
    <name evidence="2" type="ORF">AWB78_08565</name>
    <name evidence="3" type="ORF">AWB78_08580</name>
</gene>
<accession>A0A158EKQ2</accession>
<dbReference type="Proteomes" id="UP000071859">
    <property type="component" value="Unassembled WGS sequence"/>
</dbReference>
<dbReference type="AlphaFoldDB" id="A0A158EKQ2"/>
<evidence type="ECO:0000313" key="3">
    <source>
        <dbReference type="EMBL" id="SAL07439.1"/>
    </source>
</evidence>
<evidence type="ECO:0000259" key="1">
    <source>
        <dbReference type="Pfam" id="PF13817"/>
    </source>
</evidence>
<dbReference type="EMBL" id="FCOX02000222">
    <property type="protein sequence ID" value="SAL07439.1"/>
    <property type="molecule type" value="Genomic_DNA"/>
</dbReference>
<organism evidence="3 4">
    <name type="scientific">Caballeronia calidae</name>
    <dbReference type="NCBI Taxonomy" id="1777139"/>
    <lineage>
        <taxon>Bacteria</taxon>
        <taxon>Pseudomonadati</taxon>
        <taxon>Pseudomonadota</taxon>
        <taxon>Betaproteobacteria</taxon>
        <taxon>Burkholderiales</taxon>
        <taxon>Burkholderiaceae</taxon>
        <taxon>Caballeronia</taxon>
    </lineage>
</organism>
<feature type="domain" description="Transposase IS66 C-terminal" evidence="1">
    <location>
        <begin position="4"/>
        <end position="41"/>
    </location>
</feature>
<dbReference type="InterPro" id="IPR039552">
    <property type="entry name" value="IS66_C"/>
</dbReference>
<evidence type="ECO:0000313" key="4">
    <source>
        <dbReference type="Proteomes" id="UP000071859"/>
    </source>
</evidence>
<dbReference type="Pfam" id="PF13817">
    <property type="entry name" value="DDE_Tnp_IS66_C"/>
    <property type="match status" value="1"/>
</dbReference>
<sequence>MIYSLMLTCRACDVEPYAYLLHVLKELPQRAQDDDVTDLLPFNFAKQQTIAVQSE</sequence>